<dbReference type="Proteomes" id="UP000070617">
    <property type="component" value="Unassembled WGS sequence"/>
</dbReference>
<comment type="caution">
    <text evidence="2">The sequence shown here is derived from an EMBL/GenBank/DDBJ whole genome shotgun (WGS) entry which is preliminary data.</text>
</comment>
<gene>
    <name evidence="2" type="ORF">HMPREF3206_00527</name>
</gene>
<evidence type="ECO:0000256" key="1">
    <source>
        <dbReference type="SAM" id="Phobius"/>
    </source>
</evidence>
<feature type="transmembrane region" description="Helical" evidence="1">
    <location>
        <begin position="20"/>
        <end position="52"/>
    </location>
</feature>
<dbReference type="EMBL" id="LRPX01000022">
    <property type="protein sequence ID" value="KXA15850.1"/>
    <property type="molecule type" value="Genomic_DNA"/>
</dbReference>
<evidence type="ECO:0000313" key="3">
    <source>
        <dbReference type="Proteomes" id="UP000070617"/>
    </source>
</evidence>
<name>A0A133NHT5_9FUSO</name>
<organism evidence="2 3">
    <name type="scientific">Fusobacterium equinum</name>
    <dbReference type="NCBI Taxonomy" id="134605"/>
    <lineage>
        <taxon>Bacteria</taxon>
        <taxon>Fusobacteriati</taxon>
        <taxon>Fusobacteriota</taxon>
        <taxon>Fusobacteriia</taxon>
        <taxon>Fusobacteriales</taxon>
        <taxon>Fusobacteriaceae</taxon>
        <taxon>Fusobacterium</taxon>
    </lineage>
</organism>
<protein>
    <recommendedName>
        <fullName evidence="4">Small integral membrane protein</fullName>
    </recommendedName>
</protein>
<proteinExistence type="predicted"/>
<dbReference type="RefSeq" id="WP_008801405.1">
    <property type="nucleotide sequence ID" value="NZ_KQ956518.1"/>
</dbReference>
<accession>A0A133NHT5</accession>
<dbReference type="STRING" id="134605.HMPREF3206_00527"/>
<dbReference type="PATRIC" id="fig|134605.3.peg.530"/>
<evidence type="ECO:0000313" key="2">
    <source>
        <dbReference type="EMBL" id="KXA15850.1"/>
    </source>
</evidence>
<keyword evidence="1" id="KW-0812">Transmembrane</keyword>
<dbReference type="InterPro" id="IPR018730">
    <property type="entry name" value="DUF2273"/>
</dbReference>
<sequence length="74" mass="8785">MLEEYIARFVLHMSQSYRKYIGGFFGFLIGVLWLQFGFFPMLFVCLCAILGYKLGDLKIQKKIKRKILEKLKED</sequence>
<dbReference type="Pfam" id="PF10031">
    <property type="entry name" value="DUF2273"/>
    <property type="match status" value="1"/>
</dbReference>
<dbReference type="AlphaFoldDB" id="A0A133NHT5"/>
<keyword evidence="1" id="KW-0472">Membrane</keyword>
<evidence type="ECO:0008006" key="4">
    <source>
        <dbReference type="Google" id="ProtNLM"/>
    </source>
</evidence>
<reference evidence="3" key="1">
    <citation type="submission" date="2016-01" db="EMBL/GenBank/DDBJ databases">
        <authorList>
            <person name="Mitreva M."/>
            <person name="Pepin K.H."/>
            <person name="Mihindukulasuriya K.A."/>
            <person name="Fulton R."/>
            <person name="Fronick C."/>
            <person name="O'Laughlin M."/>
            <person name="Miner T."/>
            <person name="Herter B."/>
            <person name="Rosa B.A."/>
            <person name="Cordes M."/>
            <person name="Tomlinson C."/>
            <person name="Wollam A."/>
            <person name="Palsikar V.B."/>
            <person name="Mardis E.R."/>
            <person name="Wilson R.K."/>
        </authorList>
    </citation>
    <scope>NUCLEOTIDE SEQUENCE [LARGE SCALE GENOMIC DNA]</scope>
    <source>
        <strain evidence="3">CMW8396</strain>
    </source>
</reference>
<keyword evidence="1" id="KW-1133">Transmembrane helix</keyword>
<keyword evidence="3" id="KW-1185">Reference proteome</keyword>